<reference evidence="2 3" key="1">
    <citation type="submission" date="2016-07" db="EMBL/GenBank/DDBJ databases">
        <title>Pervasive Adenine N6-methylation of Active Genes in Fungi.</title>
        <authorList>
            <consortium name="DOE Joint Genome Institute"/>
            <person name="Mondo S.J."/>
            <person name="Dannebaum R.O."/>
            <person name="Kuo R.C."/>
            <person name="Labutti K."/>
            <person name="Haridas S."/>
            <person name="Kuo A."/>
            <person name="Salamov A."/>
            <person name="Ahrendt S.R."/>
            <person name="Lipzen A."/>
            <person name="Sullivan W."/>
            <person name="Andreopoulos W.B."/>
            <person name="Clum A."/>
            <person name="Lindquist E."/>
            <person name="Daum C."/>
            <person name="Ramamoorthy G.K."/>
            <person name="Gryganskyi A."/>
            <person name="Culley D."/>
            <person name="Magnuson J.K."/>
            <person name="James T.Y."/>
            <person name="O'Malley M.A."/>
            <person name="Stajich J.E."/>
            <person name="Spatafora J.W."/>
            <person name="Visel A."/>
            <person name="Grigoriev I.V."/>
        </authorList>
    </citation>
    <scope>NUCLEOTIDE SEQUENCE [LARGE SCALE GENOMIC DNA]</scope>
    <source>
        <strain evidence="2 3">NRRL 2496</strain>
    </source>
</reference>
<dbReference type="EMBL" id="MCGN01000004">
    <property type="protein sequence ID" value="ORY97619.1"/>
    <property type="molecule type" value="Genomic_DNA"/>
</dbReference>
<protein>
    <submittedName>
        <fullName evidence="2">Uncharacterized protein</fullName>
    </submittedName>
</protein>
<keyword evidence="3" id="KW-1185">Reference proteome</keyword>
<dbReference type="Proteomes" id="UP000242180">
    <property type="component" value="Unassembled WGS sequence"/>
</dbReference>
<gene>
    <name evidence="2" type="ORF">BCR43DRAFT_490070</name>
</gene>
<organism evidence="2 3">
    <name type="scientific">Syncephalastrum racemosum</name>
    <name type="common">Filamentous fungus</name>
    <dbReference type="NCBI Taxonomy" id="13706"/>
    <lineage>
        <taxon>Eukaryota</taxon>
        <taxon>Fungi</taxon>
        <taxon>Fungi incertae sedis</taxon>
        <taxon>Mucoromycota</taxon>
        <taxon>Mucoromycotina</taxon>
        <taxon>Mucoromycetes</taxon>
        <taxon>Mucorales</taxon>
        <taxon>Syncephalastraceae</taxon>
        <taxon>Syncephalastrum</taxon>
    </lineage>
</organism>
<proteinExistence type="predicted"/>
<accession>A0A1X2HFD3</accession>
<feature type="region of interest" description="Disordered" evidence="1">
    <location>
        <begin position="17"/>
        <end position="76"/>
    </location>
</feature>
<name>A0A1X2HFD3_SYNRA</name>
<feature type="compositionally biased region" description="Polar residues" evidence="1">
    <location>
        <begin position="54"/>
        <end position="76"/>
    </location>
</feature>
<evidence type="ECO:0000256" key="1">
    <source>
        <dbReference type="SAM" id="MobiDB-lite"/>
    </source>
</evidence>
<comment type="caution">
    <text evidence="2">The sequence shown here is derived from an EMBL/GenBank/DDBJ whole genome shotgun (WGS) entry which is preliminary data.</text>
</comment>
<evidence type="ECO:0000313" key="3">
    <source>
        <dbReference type="Proteomes" id="UP000242180"/>
    </source>
</evidence>
<sequence>MVNKHLHRYSYAMLSDMNNEDDYPCSPPPPYDAAVRTPSSNSASVRLRRHTSMLKVSSSFGTSPAQQQRPRRFSNASASYHMFDMFHDLKHHLKTSLANHRASRREKRPQDGKTNPFE</sequence>
<feature type="region of interest" description="Disordered" evidence="1">
    <location>
        <begin position="94"/>
        <end position="118"/>
    </location>
</feature>
<dbReference type="InParanoid" id="A0A1X2HFD3"/>
<dbReference type="AlphaFoldDB" id="A0A1X2HFD3"/>
<dbReference type="OrthoDB" id="2255127at2759"/>
<evidence type="ECO:0000313" key="2">
    <source>
        <dbReference type="EMBL" id="ORY97619.1"/>
    </source>
</evidence>